<reference evidence="1" key="1">
    <citation type="submission" date="2016-10" db="EMBL/GenBank/DDBJ databases">
        <authorList>
            <person name="de Groot N.N."/>
        </authorList>
    </citation>
    <scope>NUCLEOTIDE SEQUENCE</scope>
</reference>
<organism evidence="1">
    <name type="scientific">hydrothermal vent metagenome</name>
    <dbReference type="NCBI Taxonomy" id="652676"/>
    <lineage>
        <taxon>unclassified sequences</taxon>
        <taxon>metagenomes</taxon>
        <taxon>ecological metagenomes</taxon>
    </lineage>
</organism>
<sequence>MLHIFYLFIVLYFKNTYFILKTLSMLEFTSKPKTPPIIQIIHPIMN</sequence>
<evidence type="ECO:0000313" key="1">
    <source>
        <dbReference type="EMBL" id="SFV87882.1"/>
    </source>
</evidence>
<dbReference type="AlphaFoldDB" id="A0A1W1E1P0"/>
<protein>
    <submittedName>
        <fullName evidence="1">Uncharacterized protein</fullName>
    </submittedName>
</protein>
<dbReference type="EMBL" id="FPHZ01000102">
    <property type="protein sequence ID" value="SFV87882.1"/>
    <property type="molecule type" value="Genomic_DNA"/>
</dbReference>
<gene>
    <name evidence="1" type="ORF">MNB_SUP05-SYMBIONT-5-545</name>
</gene>
<name>A0A1W1E1P0_9ZZZZ</name>
<accession>A0A1W1E1P0</accession>
<proteinExistence type="predicted"/>